<dbReference type="Pfam" id="PF13503">
    <property type="entry name" value="DUF4123"/>
    <property type="match status" value="1"/>
</dbReference>
<proteinExistence type="predicted"/>
<dbReference type="KEGG" id="ccro:CMC5_052970"/>
<dbReference type="CDD" id="cd00060">
    <property type="entry name" value="FHA"/>
    <property type="match status" value="1"/>
</dbReference>
<dbReference type="STRING" id="52.CMC5_052970"/>
<dbReference type="InterPro" id="IPR008984">
    <property type="entry name" value="SMAD_FHA_dom_sf"/>
</dbReference>
<dbReference type="InterPro" id="IPR025391">
    <property type="entry name" value="DUF4123"/>
</dbReference>
<dbReference type="Gene3D" id="2.60.200.20">
    <property type="match status" value="1"/>
</dbReference>
<accession>A0A0K1EJU9</accession>
<dbReference type="PATRIC" id="fig|52.7.peg.5866"/>
<gene>
    <name evidence="2" type="ORF">CMC5_052970</name>
</gene>
<evidence type="ECO:0000313" key="3">
    <source>
        <dbReference type="Proteomes" id="UP000067626"/>
    </source>
</evidence>
<dbReference type="InterPro" id="IPR000253">
    <property type="entry name" value="FHA_dom"/>
</dbReference>
<dbReference type="Pfam" id="PF00498">
    <property type="entry name" value="FHA"/>
    <property type="match status" value="1"/>
</dbReference>
<dbReference type="EMBL" id="CP012159">
    <property type="protein sequence ID" value="AKT41136.1"/>
    <property type="molecule type" value="Genomic_DNA"/>
</dbReference>
<dbReference type="AlphaFoldDB" id="A0A0K1EJU9"/>
<sequence length="285" mass="31222">MSRAPRLIVEIRGGRQSGQSAVIPPGGKLRVGRTAPSDLFVANDRQMSGVHFGLSWDGARCQLEDLGSAQGTLLNGEPVKEAEVAHGAWIRAGDSSFMVYVEGASTPPKEDPTALADLEARVLSRLRAEKEPLFAVLDAARDPRILPCLRESVEAHRSLYDGVKGEALSDVAPHLVALTEPDGLLERLVQHGWGQSWGIFLTSRRPLDDVRTHFRRILMVNTTPGAPRLYFRFYDPRVLRTFLPICTPAQQGEMFGKNGCFLMEGDHGEVLRFTQDAQPAAQGAS</sequence>
<dbReference type="SMART" id="SM00240">
    <property type="entry name" value="FHA"/>
    <property type="match status" value="1"/>
</dbReference>
<organism evidence="2 3">
    <name type="scientific">Chondromyces crocatus</name>
    <dbReference type="NCBI Taxonomy" id="52"/>
    <lineage>
        <taxon>Bacteria</taxon>
        <taxon>Pseudomonadati</taxon>
        <taxon>Myxococcota</taxon>
        <taxon>Polyangia</taxon>
        <taxon>Polyangiales</taxon>
        <taxon>Polyangiaceae</taxon>
        <taxon>Chondromyces</taxon>
    </lineage>
</organism>
<dbReference type="Proteomes" id="UP000067626">
    <property type="component" value="Chromosome"/>
</dbReference>
<dbReference type="PROSITE" id="PS50006">
    <property type="entry name" value="FHA_DOMAIN"/>
    <property type="match status" value="1"/>
</dbReference>
<protein>
    <recommendedName>
        <fullName evidence="1">FHA domain-containing protein</fullName>
    </recommendedName>
</protein>
<reference evidence="2 3" key="1">
    <citation type="submission" date="2015-07" db="EMBL/GenBank/DDBJ databases">
        <title>Genome analysis of myxobacterium Chondromyces crocatus Cm c5 reveals a high potential for natural compound synthesis and the genetic basis for the loss of fruiting body formation.</title>
        <authorList>
            <person name="Zaburannyi N."/>
            <person name="Bunk B."/>
            <person name="Maier J."/>
            <person name="Overmann J."/>
            <person name="Mueller R."/>
        </authorList>
    </citation>
    <scope>NUCLEOTIDE SEQUENCE [LARGE SCALE GENOMIC DNA]</scope>
    <source>
        <strain evidence="2 3">Cm c5</strain>
    </source>
</reference>
<dbReference type="RefSeq" id="WP_050432951.1">
    <property type="nucleotide sequence ID" value="NZ_CP012159.1"/>
</dbReference>
<feature type="domain" description="FHA" evidence="1">
    <location>
        <begin position="29"/>
        <end position="79"/>
    </location>
</feature>
<keyword evidence="3" id="KW-1185">Reference proteome</keyword>
<dbReference type="OrthoDB" id="955748at2"/>
<name>A0A0K1EJU9_CHOCO</name>
<evidence type="ECO:0000259" key="1">
    <source>
        <dbReference type="PROSITE" id="PS50006"/>
    </source>
</evidence>
<evidence type="ECO:0000313" key="2">
    <source>
        <dbReference type="EMBL" id="AKT41136.1"/>
    </source>
</evidence>
<dbReference type="SUPFAM" id="SSF49879">
    <property type="entry name" value="SMAD/FHA domain"/>
    <property type="match status" value="1"/>
</dbReference>